<evidence type="ECO:0000313" key="2">
    <source>
        <dbReference type="Proteomes" id="UP000241848"/>
    </source>
</evidence>
<sequence length="76" mass="7990">MQTLEDSDSIENNLSPLSADEMNLIGGFAWHQVIGGSVALLGWGANMAAKYLPDTPDWVDNAGDVLTGLGIAIALF</sequence>
<evidence type="ECO:0000313" key="1">
    <source>
        <dbReference type="EMBL" id="PSR23400.1"/>
    </source>
</evidence>
<gene>
    <name evidence="1" type="ORF">C7B45_03565</name>
</gene>
<name>A0A2T2WME2_9FIRM</name>
<dbReference type="Proteomes" id="UP000241848">
    <property type="component" value="Unassembled WGS sequence"/>
</dbReference>
<protein>
    <submittedName>
        <fullName evidence="1">Uncharacterized protein</fullName>
    </submittedName>
</protein>
<dbReference type="AlphaFoldDB" id="A0A2T2WME2"/>
<reference evidence="1 2" key="1">
    <citation type="journal article" date="2014" name="BMC Genomics">
        <title>Comparison of environmental and isolate Sulfobacillus genomes reveals diverse carbon, sulfur, nitrogen, and hydrogen metabolisms.</title>
        <authorList>
            <person name="Justice N.B."/>
            <person name="Norman A."/>
            <person name="Brown C.T."/>
            <person name="Singh A."/>
            <person name="Thomas B.C."/>
            <person name="Banfield J.F."/>
        </authorList>
    </citation>
    <scope>NUCLEOTIDE SEQUENCE [LARGE SCALE GENOMIC DNA]</scope>
    <source>
        <strain evidence="1">AMDSBA3</strain>
    </source>
</reference>
<dbReference type="EMBL" id="PXYV01000006">
    <property type="protein sequence ID" value="PSR23400.1"/>
    <property type="molecule type" value="Genomic_DNA"/>
</dbReference>
<accession>A0A2T2WME2</accession>
<comment type="caution">
    <text evidence="1">The sequence shown here is derived from an EMBL/GenBank/DDBJ whole genome shotgun (WGS) entry which is preliminary data.</text>
</comment>
<proteinExistence type="predicted"/>
<organism evidence="1 2">
    <name type="scientific">Sulfobacillus acidophilus</name>
    <dbReference type="NCBI Taxonomy" id="53633"/>
    <lineage>
        <taxon>Bacteria</taxon>
        <taxon>Bacillati</taxon>
        <taxon>Bacillota</taxon>
        <taxon>Clostridia</taxon>
        <taxon>Eubacteriales</taxon>
        <taxon>Clostridiales Family XVII. Incertae Sedis</taxon>
        <taxon>Sulfobacillus</taxon>
    </lineage>
</organism>